<dbReference type="eggNOG" id="KOG1023">
    <property type="taxonomic scope" value="Eukaryota"/>
</dbReference>
<dbReference type="InParanoid" id="T1F3W9"/>
<evidence type="ECO:0000256" key="3">
    <source>
        <dbReference type="ARBA" id="ARBA00022729"/>
    </source>
</evidence>
<accession>T1F3W9</accession>
<feature type="signal peptide" evidence="9">
    <location>
        <begin position="1"/>
        <end position="23"/>
    </location>
</feature>
<keyword evidence="5 8" id="KW-0472">Membrane</keyword>
<keyword evidence="3 9" id="KW-0732">Signal</keyword>
<keyword evidence="6" id="KW-0675">Receptor</keyword>
<evidence type="ECO:0000256" key="4">
    <source>
        <dbReference type="ARBA" id="ARBA00022989"/>
    </source>
</evidence>
<evidence type="ECO:0000259" key="10">
    <source>
        <dbReference type="Pfam" id="PF01094"/>
    </source>
</evidence>
<dbReference type="GO" id="GO:0016020">
    <property type="term" value="C:membrane"/>
    <property type="evidence" value="ECO:0007669"/>
    <property type="project" value="UniProtKB-SubCell"/>
</dbReference>
<dbReference type="PANTHER" id="PTHR44755">
    <property type="entry name" value="NATRIURETIC PEPTIDE RECEPTOR 3-RELATED"/>
    <property type="match status" value="1"/>
</dbReference>
<evidence type="ECO:0000256" key="2">
    <source>
        <dbReference type="ARBA" id="ARBA00022692"/>
    </source>
</evidence>
<keyword evidence="7" id="KW-0325">Glycoprotein</keyword>
<dbReference type="InterPro" id="IPR028082">
    <property type="entry name" value="Peripla_BP_I"/>
</dbReference>
<evidence type="ECO:0000256" key="5">
    <source>
        <dbReference type="ARBA" id="ARBA00023136"/>
    </source>
</evidence>
<gene>
    <name evidence="12" type="primary">20203518</name>
    <name evidence="11" type="ORF">HELRODRAFT_171186</name>
</gene>
<dbReference type="KEGG" id="hro:HELRODRAFT_171186"/>
<keyword evidence="4 8" id="KW-1133">Transmembrane helix</keyword>
<evidence type="ECO:0000256" key="1">
    <source>
        <dbReference type="ARBA" id="ARBA00004479"/>
    </source>
</evidence>
<comment type="subcellular location">
    <subcellularLocation>
        <location evidence="1">Membrane</location>
        <topology evidence="1">Single-pass type I membrane protein</topology>
    </subcellularLocation>
</comment>
<dbReference type="RefSeq" id="XP_009016179.1">
    <property type="nucleotide sequence ID" value="XM_009017931.1"/>
</dbReference>
<keyword evidence="2 8" id="KW-0812">Transmembrane</keyword>
<dbReference type="Proteomes" id="UP000015101">
    <property type="component" value="Unassembled WGS sequence"/>
</dbReference>
<organism evidence="12 13">
    <name type="scientific">Helobdella robusta</name>
    <name type="common">Californian leech</name>
    <dbReference type="NCBI Taxonomy" id="6412"/>
    <lineage>
        <taxon>Eukaryota</taxon>
        <taxon>Metazoa</taxon>
        <taxon>Spiralia</taxon>
        <taxon>Lophotrochozoa</taxon>
        <taxon>Annelida</taxon>
        <taxon>Clitellata</taxon>
        <taxon>Hirudinea</taxon>
        <taxon>Rhynchobdellida</taxon>
        <taxon>Glossiphoniidae</taxon>
        <taxon>Helobdella</taxon>
    </lineage>
</organism>
<dbReference type="Pfam" id="PF01094">
    <property type="entry name" value="ANF_receptor"/>
    <property type="match status" value="1"/>
</dbReference>
<evidence type="ECO:0000313" key="11">
    <source>
        <dbReference type="EMBL" id="ESO05546.1"/>
    </source>
</evidence>
<keyword evidence="13" id="KW-1185">Reference proteome</keyword>
<proteinExistence type="predicted"/>
<dbReference type="InterPro" id="IPR001170">
    <property type="entry name" value="ANPR/GUC"/>
</dbReference>
<feature type="chain" id="PRO_5010980250" description="Receptor ligand binding region domain-containing protein" evidence="9">
    <location>
        <begin position="24"/>
        <end position="466"/>
    </location>
</feature>
<evidence type="ECO:0000313" key="12">
    <source>
        <dbReference type="EnsemblMetazoa" id="HelroP171186"/>
    </source>
</evidence>
<dbReference type="GO" id="GO:0038023">
    <property type="term" value="F:signaling receptor activity"/>
    <property type="evidence" value="ECO:0000318"/>
    <property type="project" value="GO_Central"/>
</dbReference>
<name>T1F3W9_HELRO</name>
<dbReference type="GO" id="GO:0017046">
    <property type="term" value="F:peptide hormone binding"/>
    <property type="evidence" value="ECO:0000318"/>
    <property type="project" value="GO_Central"/>
</dbReference>
<dbReference type="PRINTS" id="PR00255">
    <property type="entry name" value="NATPEPTIDER"/>
</dbReference>
<dbReference type="AlphaFoldDB" id="T1F3W9"/>
<dbReference type="CDD" id="cd06352">
    <property type="entry name" value="PBP1_NPR_GC-like"/>
    <property type="match status" value="1"/>
</dbReference>
<reference evidence="12" key="3">
    <citation type="submission" date="2015-06" db="UniProtKB">
        <authorList>
            <consortium name="EnsemblMetazoa"/>
        </authorList>
    </citation>
    <scope>IDENTIFICATION</scope>
</reference>
<dbReference type="CTD" id="20203518"/>
<dbReference type="GO" id="GO:0007165">
    <property type="term" value="P:signal transduction"/>
    <property type="evidence" value="ECO:0000318"/>
    <property type="project" value="GO_Central"/>
</dbReference>
<dbReference type="EMBL" id="AMQM01003822">
    <property type="status" value="NOT_ANNOTATED_CDS"/>
    <property type="molecule type" value="Genomic_DNA"/>
</dbReference>
<reference evidence="13" key="1">
    <citation type="submission" date="2012-12" db="EMBL/GenBank/DDBJ databases">
        <authorList>
            <person name="Hellsten U."/>
            <person name="Grimwood J."/>
            <person name="Chapman J.A."/>
            <person name="Shapiro H."/>
            <person name="Aerts A."/>
            <person name="Otillar R.P."/>
            <person name="Terry A.Y."/>
            <person name="Boore J.L."/>
            <person name="Simakov O."/>
            <person name="Marletaz F."/>
            <person name="Cho S.-J."/>
            <person name="Edsinger-Gonzales E."/>
            <person name="Havlak P."/>
            <person name="Kuo D.-H."/>
            <person name="Larsson T."/>
            <person name="Lv J."/>
            <person name="Arendt D."/>
            <person name="Savage R."/>
            <person name="Osoegawa K."/>
            <person name="de Jong P."/>
            <person name="Lindberg D.R."/>
            <person name="Seaver E.C."/>
            <person name="Weisblat D.A."/>
            <person name="Putnam N.H."/>
            <person name="Grigoriev I.V."/>
            <person name="Rokhsar D.S."/>
        </authorList>
    </citation>
    <scope>NUCLEOTIDE SEQUENCE</scope>
</reference>
<dbReference type="EMBL" id="KB096325">
    <property type="protein sequence ID" value="ESO05546.1"/>
    <property type="molecule type" value="Genomic_DNA"/>
</dbReference>
<dbReference type="HOGENOM" id="CLU_036745_0_0_1"/>
<feature type="domain" description="Receptor ligand binding region" evidence="10">
    <location>
        <begin position="54"/>
        <end position="389"/>
    </location>
</feature>
<dbReference type="PANTHER" id="PTHR44755:SF8">
    <property type="entry name" value="RECEPTOR LIGAND BINDING REGION DOMAIN-CONTAINING PROTEIN"/>
    <property type="match status" value="1"/>
</dbReference>
<dbReference type="InterPro" id="IPR001828">
    <property type="entry name" value="ANF_lig-bd_rcpt"/>
</dbReference>
<evidence type="ECO:0000313" key="13">
    <source>
        <dbReference type="Proteomes" id="UP000015101"/>
    </source>
</evidence>
<evidence type="ECO:0000256" key="9">
    <source>
        <dbReference type="SAM" id="SignalP"/>
    </source>
</evidence>
<evidence type="ECO:0000256" key="8">
    <source>
        <dbReference type="SAM" id="Phobius"/>
    </source>
</evidence>
<dbReference type="SUPFAM" id="SSF53822">
    <property type="entry name" value="Periplasmic binding protein-like I"/>
    <property type="match status" value="1"/>
</dbReference>
<dbReference type="InterPro" id="IPR052612">
    <property type="entry name" value="ANP_Clearance_Receptor"/>
</dbReference>
<sequence length="466" mass="52643">MSRCSFMLALTVLNMLMIGPSFGNTIQLGMIVSDENKDRFQPAIETGYTRVFWYIVNTCDGISGSRTALDLVLNKSADALFGSFCSSNCIASAQIADYWDLPYFPLDCFDSTLDSSSLYKTVIRIFGSLSSYGASVSAFFRRNKWKSCAIVKEIRKDFCQFAVEAIKAKFLGDNEREKSTTQLHRNTVTQQNNHKTPYNNENSVIVICHTNASAMAALIYAAYLRGMTRPNEYAWITLYNIYSNFSFNTLFVPWMVVNDTKKSIELKEAFLSVKAMGLEINESYVSNIRPLSSTITYKNFSRLPDPDSDPNDTGHVTSRTLLMSFLTDAVYLYFILRSKTAAHNLNEKSGRIILNMSRNANYNGGVTENITMSSDADRYMTFIVWSLSPDSSTFRPYLNINFTNDSYRPFLVDVERWGYSNSPPFDKPKCGYDNIYCNGEDKTFIIASAASLAVIIFLAAFFMVVR</sequence>
<protein>
    <recommendedName>
        <fullName evidence="10">Receptor ligand binding region domain-containing protein</fullName>
    </recommendedName>
</protein>
<evidence type="ECO:0000256" key="7">
    <source>
        <dbReference type="ARBA" id="ARBA00023180"/>
    </source>
</evidence>
<dbReference type="OrthoDB" id="1890790at2759"/>
<evidence type="ECO:0000256" key="6">
    <source>
        <dbReference type="ARBA" id="ARBA00023170"/>
    </source>
</evidence>
<dbReference type="EnsemblMetazoa" id="HelroT171186">
    <property type="protein sequence ID" value="HelroP171186"/>
    <property type="gene ID" value="HelroG171186"/>
</dbReference>
<dbReference type="Gene3D" id="3.40.50.2300">
    <property type="match status" value="2"/>
</dbReference>
<feature type="transmembrane region" description="Helical" evidence="8">
    <location>
        <begin position="444"/>
        <end position="465"/>
    </location>
</feature>
<reference evidence="11 13" key="2">
    <citation type="journal article" date="2013" name="Nature">
        <title>Insights into bilaterian evolution from three spiralian genomes.</title>
        <authorList>
            <person name="Simakov O."/>
            <person name="Marletaz F."/>
            <person name="Cho S.J."/>
            <person name="Edsinger-Gonzales E."/>
            <person name="Havlak P."/>
            <person name="Hellsten U."/>
            <person name="Kuo D.H."/>
            <person name="Larsson T."/>
            <person name="Lv J."/>
            <person name="Arendt D."/>
            <person name="Savage R."/>
            <person name="Osoegawa K."/>
            <person name="de Jong P."/>
            <person name="Grimwood J."/>
            <person name="Chapman J.A."/>
            <person name="Shapiro H."/>
            <person name="Aerts A."/>
            <person name="Otillar R.P."/>
            <person name="Terry A.Y."/>
            <person name="Boore J.L."/>
            <person name="Grigoriev I.V."/>
            <person name="Lindberg D.R."/>
            <person name="Seaver E.C."/>
            <person name="Weisblat D.A."/>
            <person name="Putnam N.H."/>
            <person name="Rokhsar D.S."/>
        </authorList>
    </citation>
    <scope>NUCLEOTIDE SEQUENCE</scope>
</reference>
<dbReference type="GeneID" id="20203518"/>